<dbReference type="GeneID" id="106779764"/>
<name>A0A1S3VYM9_VIGRR</name>
<organism evidence="2 3">
    <name type="scientific">Vigna radiata var. radiata</name>
    <name type="common">Mung bean</name>
    <name type="synonym">Phaseolus aureus</name>
    <dbReference type="NCBI Taxonomy" id="3916"/>
    <lineage>
        <taxon>Eukaryota</taxon>
        <taxon>Viridiplantae</taxon>
        <taxon>Streptophyta</taxon>
        <taxon>Embryophyta</taxon>
        <taxon>Tracheophyta</taxon>
        <taxon>Spermatophyta</taxon>
        <taxon>Magnoliopsida</taxon>
        <taxon>eudicotyledons</taxon>
        <taxon>Gunneridae</taxon>
        <taxon>Pentapetalae</taxon>
        <taxon>rosids</taxon>
        <taxon>fabids</taxon>
        <taxon>Fabales</taxon>
        <taxon>Fabaceae</taxon>
        <taxon>Papilionoideae</taxon>
        <taxon>50 kb inversion clade</taxon>
        <taxon>NPAAA clade</taxon>
        <taxon>indigoferoid/millettioid clade</taxon>
        <taxon>Phaseoleae</taxon>
        <taxon>Vigna</taxon>
    </lineage>
</organism>
<dbReference type="InterPro" id="IPR054722">
    <property type="entry name" value="PolX-like_BBD"/>
</dbReference>
<dbReference type="KEGG" id="vra:106779764"/>
<evidence type="ECO:0000313" key="3">
    <source>
        <dbReference type="RefSeq" id="XP_014523446.1"/>
    </source>
</evidence>
<evidence type="ECO:0000259" key="1">
    <source>
        <dbReference type="Pfam" id="PF22936"/>
    </source>
</evidence>
<dbReference type="RefSeq" id="XP_014523446.1">
    <property type="nucleotide sequence ID" value="XM_014667960.1"/>
</dbReference>
<dbReference type="AlphaFoldDB" id="A0A1S3VYM9"/>
<protein>
    <submittedName>
        <fullName evidence="3">Uncharacterized protein LOC106779764</fullName>
    </submittedName>
</protein>
<reference evidence="3" key="1">
    <citation type="submission" date="2025-08" db="UniProtKB">
        <authorList>
            <consortium name="RefSeq"/>
        </authorList>
    </citation>
    <scope>IDENTIFICATION</scope>
    <source>
        <tissue evidence="3">Leaf</tissue>
    </source>
</reference>
<dbReference type="Proteomes" id="UP000087766">
    <property type="component" value="Unplaced"/>
</dbReference>
<accession>A0A1S3VYM9</accession>
<proteinExistence type="predicted"/>
<sequence>MGHFSYECWFNKGKSLKKDHNKEAHLAKEESDTELVMLMATTSTASYEPLNQEKPSWYLDSGCSNHMTCNKDWMINIDETRKSKVRVADNSTLQVEGIDNVVVKRKNGAFVIIKNVLLVPEMKCKLLSIRQLVENGFTMTMGNKGQA</sequence>
<dbReference type="OrthoDB" id="2015125at2759"/>
<feature type="domain" description="Retrovirus-related Pol polyprotein from transposon TNT 1-94-like beta-barrel" evidence="1">
    <location>
        <begin position="57"/>
        <end position="137"/>
    </location>
</feature>
<gene>
    <name evidence="3" type="primary">LOC106779764</name>
</gene>
<evidence type="ECO:0000313" key="2">
    <source>
        <dbReference type="Proteomes" id="UP000087766"/>
    </source>
</evidence>
<keyword evidence="2" id="KW-1185">Reference proteome</keyword>
<dbReference type="Pfam" id="PF22936">
    <property type="entry name" value="Pol_BBD"/>
    <property type="match status" value="1"/>
</dbReference>